<proteinExistence type="predicted"/>
<sequence length="286" mass="33060">MIVHIQNNGILDIEDYRAESGQYGITDYLKDSHVKVLESFKPEEMILNSEIKDTITLYHGTTTAYLNQILKHGLLPRKETDNDNYEKISSSASNTVYLTNKWHYVYAYKATDVYIQKKAKQEGREVFPWWMSWETIPCYIECEVPKALLVPDEDFFHSKYISQKIKSALKKGIDYIEMTWEESLAHYATVGVVGGIPAKYIKSFSILGELELQKELMYDKSAYQKDLKKWATGKGKGDLKLLDLILREDRSTMNGAWFMNQLPKNKEIKQIGKNPSSNTIAIVFER</sequence>
<dbReference type="PATRIC" id="fig|886882.15.peg.5709"/>
<dbReference type="Proteomes" id="UP000006868">
    <property type="component" value="Plasmid pSC2"/>
</dbReference>
<evidence type="ECO:0000313" key="1">
    <source>
        <dbReference type="EMBL" id="ADO59628.1"/>
    </source>
</evidence>
<dbReference type="EMBL" id="CP002214">
    <property type="protein sequence ID" value="ADO59628.1"/>
    <property type="molecule type" value="Genomic_DNA"/>
</dbReference>
<dbReference type="KEGG" id="ppm:PPSC2_27000"/>
<accession>E3EL66</accession>
<geneLocation type="plasmid" evidence="1 2">
    <name>pSC2</name>
</geneLocation>
<reference evidence="1 2" key="1">
    <citation type="journal article" date="2011" name="J. Bacteriol.">
        <title>Complete genome sequence of Paenibacillus polymyxa SC2, a strain of plant growth-promoting Rhizobacterium with broad-spectrum antimicrobial activity.</title>
        <authorList>
            <person name="Ma M."/>
            <person name="Wang C."/>
            <person name="Ding Y."/>
            <person name="Li L."/>
            <person name="Shen D."/>
            <person name="Jiang X."/>
            <person name="Guan D."/>
            <person name="Cao F."/>
            <person name="Chen H."/>
            <person name="Feng R."/>
            <person name="Wang X."/>
            <person name="Ge Y."/>
            <person name="Yao L."/>
            <person name="Bing X."/>
            <person name="Yang X."/>
            <person name="Li J."/>
            <person name="Du B."/>
        </authorList>
    </citation>
    <scope>NUCLEOTIDE SEQUENCE [LARGE SCALE GENOMIC DNA]</scope>
    <source>
        <strain evidence="1 2">SC2</strain>
        <plasmid evidence="2">pSC2</plasmid>
    </source>
</reference>
<dbReference type="HOGENOM" id="CLU_1072232_0_0_9"/>
<protein>
    <submittedName>
        <fullName evidence="1">Uncharacterized protein</fullName>
    </submittedName>
</protein>
<dbReference type="AlphaFoldDB" id="E3EL66"/>
<organism evidence="1 2">
    <name type="scientific">Paenibacillus polymyxa (strain SC2)</name>
    <name type="common">Bacillus polymyxa</name>
    <dbReference type="NCBI Taxonomy" id="886882"/>
    <lineage>
        <taxon>Bacteria</taxon>
        <taxon>Bacillati</taxon>
        <taxon>Bacillota</taxon>
        <taxon>Bacilli</taxon>
        <taxon>Bacillales</taxon>
        <taxon>Paenibacillaceae</taxon>
        <taxon>Paenibacillus</taxon>
    </lineage>
</organism>
<name>E3EL66_PAEPS</name>
<evidence type="ECO:0000313" key="2">
    <source>
        <dbReference type="Proteomes" id="UP000006868"/>
    </source>
</evidence>
<keyword evidence="1" id="KW-0614">Plasmid</keyword>
<gene>
    <name evidence="1" type="ORF">PPSC2_27000</name>
</gene>